<evidence type="ECO:0000313" key="1">
    <source>
        <dbReference type="EMBL" id="KKL95190.1"/>
    </source>
</evidence>
<feature type="non-terminal residue" evidence="1">
    <location>
        <position position="170"/>
    </location>
</feature>
<gene>
    <name evidence="1" type="ORF">LCGC14_1857140</name>
</gene>
<dbReference type="EMBL" id="LAZR01018739">
    <property type="protein sequence ID" value="KKL95190.1"/>
    <property type="molecule type" value="Genomic_DNA"/>
</dbReference>
<protein>
    <submittedName>
        <fullName evidence="1">Uncharacterized protein</fullName>
    </submittedName>
</protein>
<sequence>MENTLKQIKNKIKEEFEKGKPSSSKILSYLTGFRIYEEGYEFDAKDEWRYLPDREFFDFMGETFKLNPEFYMKNLYKGVRKKLSKDIKTMRKNRGISLRDLGEDFKEKGFGFMARLGEMDKYIFEKYCLLDGEQILLDTSGGISWGNASSFGTLYVTNYRIISQGSIELL</sequence>
<dbReference type="AlphaFoldDB" id="A0A0F9IN20"/>
<accession>A0A0F9IN20</accession>
<organism evidence="1">
    <name type="scientific">marine sediment metagenome</name>
    <dbReference type="NCBI Taxonomy" id="412755"/>
    <lineage>
        <taxon>unclassified sequences</taxon>
        <taxon>metagenomes</taxon>
        <taxon>ecological metagenomes</taxon>
    </lineage>
</organism>
<reference evidence="1" key="1">
    <citation type="journal article" date="2015" name="Nature">
        <title>Complex archaea that bridge the gap between prokaryotes and eukaryotes.</title>
        <authorList>
            <person name="Spang A."/>
            <person name="Saw J.H."/>
            <person name="Jorgensen S.L."/>
            <person name="Zaremba-Niedzwiedzka K."/>
            <person name="Martijn J."/>
            <person name="Lind A.E."/>
            <person name="van Eijk R."/>
            <person name="Schleper C."/>
            <person name="Guy L."/>
            <person name="Ettema T.J."/>
        </authorList>
    </citation>
    <scope>NUCLEOTIDE SEQUENCE</scope>
</reference>
<proteinExistence type="predicted"/>
<name>A0A0F9IN20_9ZZZZ</name>
<comment type="caution">
    <text evidence="1">The sequence shown here is derived from an EMBL/GenBank/DDBJ whole genome shotgun (WGS) entry which is preliminary data.</text>
</comment>